<keyword evidence="1" id="KW-0596">Phosphopantetheine</keyword>
<dbReference type="Gene3D" id="3.40.366.10">
    <property type="entry name" value="Malonyl-Coenzyme A Acyl Carrier Protein, domain 2"/>
    <property type="match status" value="1"/>
</dbReference>
<dbReference type="GO" id="GO:0004312">
    <property type="term" value="F:fatty acid synthase activity"/>
    <property type="evidence" value="ECO:0007669"/>
    <property type="project" value="TreeGrafter"/>
</dbReference>
<reference evidence="4" key="4">
    <citation type="submission" date="2002-03" db="EMBL/GenBank/DDBJ databases">
        <title>Cloning and heterologous expression of the antibiotic A201A biosynthetic gene cluster.</title>
        <authorList>
            <person name="Sanz E."/>
            <person name="Saugar I."/>
            <person name="Jimenez A."/>
        </authorList>
    </citation>
    <scope>NUCLEOTIDE SEQUENCE</scope>
    <source>
        <strain evidence="4">NRRL3817</strain>
    </source>
</reference>
<reference evidence="4" key="1">
    <citation type="journal article" date="1995" name="Eur. J. Biochem.">
        <title>The ard1 gene from Streptomyces capreolus encodes a polypeptide of the ABC-transporters superfamily which confers resistance to the aminonucleoside antibiotic A201A.</title>
        <authorList>
            <person name="Barrasa M.I."/>
            <person name="Tercero J.A."/>
            <person name="Lacalle R.A."/>
            <person name="Jimenez A."/>
        </authorList>
    </citation>
    <scope>NUCLEOTIDE SEQUENCE</scope>
    <source>
        <strain evidence="4">NRRL3817</strain>
    </source>
</reference>
<dbReference type="InterPro" id="IPR016036">
    <property type="entry name" value="Malonyl_transacylase_ACP-bd"/>
</dbReference>
<dbReference type="AlphaFoldDB" id="Q8RJX4"/>
<reference evidence="4" key="2">
    <citation type="journal article" date="1997" name="Eur. J. Biochem.">
        <title>The aminonucleoside antibiotic A201A is inactivated by a phosphotransferase activity from Streptomyces capreolus NRRL 3817, the producing organism. Isolation and molecular characterization of the relevant encoding gene and its DNA flanking regions.</title>
        <authorList>
            <person name="Barrasa M.I."/>
            <person name="Tercero J.A."/>
            <person name="Jimenez A."/>
        </authorList>
    </citation>
    <scope>NUCLEOTIDE SEQUENCE</scope>
    <source>
        <strain evidence="4">NRRL3817</strain>
    </source>
</reference>
<protein>
    <submittedName>
        <fullName evidence="4">AtaPKS1 protein</fullName>
    </submittedName>
</protein>
<feature type="domain" description="Malonyl-CoA:ACP transacylase (MAT)" evidence="3">
    <location>
        <begin position="105"/>
        <end position="400"/>
    </location>
</feature>
<name>Q8RJX4_STRMP</name>
<dbReference type="PANTHER" id="PTHR43775">
    <property type="entry name" value="FATTY ACID SYNTHASE"/>
    <property type="match status" value="1"/>
</dbReference>
<dbReference type="GO" id="GO:0006633">
    <property type="term" value="P:fatty acid biosynthetic process"/>
    <property type="evidence" value="ECO:0007669"/>
    <property type="project" value="TreeGrafter"/>
</dbReference>
<dbReference type="SMART" id="SM00827">
    <property type="entry name" value="PKS_AT"/>
    <property type="match status" value="1"/>
</dbReference>
<dbReference type="GO" id="GO:0005886">
    <property type="term" value="C:plasma membrane"/>
    <property type="evidence" value="ECO:0007669"/>
    <property type="project" value="TreeGrafter"/>
</dbReference>
<accession>Q8RJX4</accession>
<evidence type="ECO:0000259" key="3">
    <source>
        <dbReference type="SMART" id="SM00827"/>
    </source>
</evidence>
<dbReference type="Gene3D" id="3.30.70.250">
    <property type="entry name" value="Malonyl-CoA ACP transacylase, ACP-binding"/>
    <property type="match status" value="1"/>
</dbReference>
<dbReference type="SUPFAM" id="SSF52151">
    <property type="entry name" value="FabD/lysophospholipase-like"/>
    <property type="match status" value="1"/>
</dbReference>
<dbReference type="InterPro" id="IPR014043">
    <property type="entry name" value="Acyl_transferase_dom"/>
</dbReference>
<reference evidence="4" key="3">
    <citation type="journal article" date="2002" name="Eur. J. Biochem.">
        <title>Identification of a set of genes involved in the biosynthesis of the aminonucleoside moiety of antibiotic A201A from Streptomyces capreolus.</title>
        <authorList>
            <person name="Saugar I."/>
            <person name="Sanz E."/>
            <person name="Rubio M.A."/>
            <person name="Espinosa J.C."/>
            <person name="Jimenez A."/>
        </authorList>
    </citation>
    <scope>NUCLEOTIDE SEQUENCE</scope>
    <source>
        <strain evidence="4">NRRL3817</strain>
    </source>
</reference>
<dbReference type="EMBL" id="X84374">
    <property type="protein sequence ID" value="CAD27643.1"/>
    <property type="molecule type" value="Genomic_DNA"/>
</dbReference>
<dbReference type="SUPFAM" id="SSF55048">
    <property type="entry name" value="Probable ACP-binding domain of malonyl-CoA ACP transacylase"/>
    <property type="match status" value="1"/>
</dbReference>
<dbReference type="PANTHER" id="PTHR43775:SF37">
    <property type="entry name" value="SI:DKEY-61P9.11"/>
    <property type="match status" value="1"/>
</dbReference>
<organism evidence="4">
    <name type="scientific">Saccharothrix mutabilis subsp. capreolus</name>
    <name type="common">Streptomyces capreolus</name>
    <dbReference type="NCBI Taxonomy" id="66854"/>
    <lineage>
        <taxon>Bacteria</taxon>
        <taxon>Bacillati</taxon>
        <taxon>Actinomycetota</taxon>
        <taxon>Actinomycetes</taxon>
        <taxon>Pseudonocardiales</taxon>
        <taxon>Pseudonocardiaceae</taxon>
        <taxon>Saccharothrix</taxon>
    </lineage>
</organism>
<reference evidence="4" key="5">
    <citation type="submission" date="2003-01" db="EMBL/GenBank/DDBJ databases">
        <authorList>
            <person name="Saugar I."/>
        </authorList>
    </citation>
    <scope>NUCLEOTIDE SEQUENCE</scope>
    <source>
        <strain evidence="4">NRRL3817</strain>
    </source>
</reference>
<evidence type="ECO:0000256" key="1">
    <source>
        <dbReference type="ARBA" id="ARBA00022450"/>
    </source>
</evidence>
<dbReference type="GO" id="GO:0005737">
    <property type="term" value="C:cytoplasm"/>
    <property type="evidence" value="ECO:0007669"/>
    <property type="project" value="TreeGrafter"/>
</dbReference>
<evidence type="ECO:0000313" key="4">
    <source>
        <dbReference type="EMBL" id="CAD27643.1"/>
    </source>
</evidence>
<dbReference type="InterPro" id="IPR016035">
    <property type="entry name" value="Acyl_Trfase/lysoPLipase"/>
</dbReference>
<dbReference type="Pfam" id="PF00698">
    <property type="entry name" value="Acyl_transf_1"/>
    <property type="match status" value="1"/>
</dbReference>
<sequence>MFTVGDVSFGKVMTFLHGDRGCIFVASAETAQELSGIAAAFAAGNGGAELGDTGPANVDPGHRLVVMAPDRAGAVEGARLFGRGVPHPSWVAGRAAFGGLPVAWCFGGHGGQWAGMGTGPLDGLPEAAAVLGEIDEAAEAEAGVRITQELRGLSPEGLDDPAATQPLIFAVQVAMARTFLGLGLRPDAVYGHSMGEVAAAHVAGVLSLPDAVRVICHRSRLLARVPGGGRMLVARVDAATAERACADSAGRISVAVYPSPLDTVLTGDADALRELVEKWEADGVRCRWVRINAASHSPAVDRVGGELRELLRTVRPRRPRHPWRSTVTPEGEPAADAGYWVANLRRPVRFAQATSRLLDEGARVFVEFGPHPVLRVPITDTAAGHGAGPVLAVATGRGGVDERAGILRALAELYCHGAGGVDRRLLLGFHAGHRPS</sequence>
<gene>
    <name evidence="4" type="primary">ataPKS1</name>
</gene>
<keyword evidence="2" id="KW-0597">Phosphoprotein</keyword>
<evidence type="ECO:0000256" key="2">
    <source>
        <dbReference type="ARBA" id="ARBA00022553"/>
    </source>
</evidence>
<dbReference type="GO" id="GO:0071770">
    <property type="term" value="P:DIM/DIP cell wall layer assembly"/>
    <property type="evidence" value="ECO:0007669"/>
    <property type="project" value="TreeGrafter"/>
</dbReference>
<dbReference type="InterPro" id="IPR050091">
    <property type="entry name" value="PKS_NRPS_Biosynth_Enz"/>
</dbReference>
<dbReference type="InterPro" id="IPR001227">
    <property type="entry name" value="Ac_transferase_dom_sf"/>
</dbReference>
<proteinExistence type="predicted"/>